<feature type="region of interest" description="Disordered" evidence="1">
    <location>
        <begin position="1"/>
        <end position="38"/>
    </location>
</feature>
<dbReference type="EMBL" id="CAXLJM020000078">
    <property type="protein sequence ID" value="CAL8129474.1"/>
    <property type="molecule type" value="Genomic_DNA"/>
</dbReference>
<reference evidence="3 4" key="1">
    <citation type="submission" date="2024-08" db="EMBL/GenBank/DDBJ databases">
        <authorList>
            <person name="Cucini C."/>
            <person name="Frati F."/>
        </authorList>
    </citation>
    <scope>NUCLEOTIDE SEQUENCE [LARGE SCALE GENOMIC DNA]</scope>
</reference>
<sequence>MGGINQPNGIKVLQKPNANGDVNTPPPPEQSDPSSTPRQTLLVVKLGGRACQDESAILAPIGMAPVSAYSGTRIRGQTLGLIGFGSVGRAVSIRAKFLGFNVMFYDPFIVDGYDITYGVTRVNQLNDLLAKSDCLCVSSL</sequence>
<dbReference type="PANTHER" id="PTHR46029:SF7">
    <property type="entry name" value="C-TERMINAL-BINDING PROTEIN"/>
    <property type="match status" value="1"/>
</dbReference>
<dbReference type="Gene3D" id="3.40.50.720">
    <property type="entry name" value="NAD(P)-binding Rossmann-like Domain"/>
    <property type="match status" value="1"/>
</dbReference>
<dbReference type="Proteomes" id="UP001642540">
    <property type="component" value="Unassembled WGS sequence"/>
</dbReference>
<proteinExistence type="predicted"/>
<evidence type="ECO:0000313" key="3">
    <source>
        <dbReference type="EMBL" id="CAL8129474.1"/>
    </source>
</evidence>
<evidence type="ECO:0000259" key="2">
    <source>
        <dbReference type="Pfam" id="PF02826"/>
    </source>
</evidence>
<dbReference type="InterPro" id="IPR036291">
    <property type="entry name" value="NAD(P)-bd_dom_sf"/>
</dbReference>
<comment type="caution">
    <text evidence="3">The sequence shown here is derived from an EMBL/GenBank/DDBJ whole genome shotgun (WGS) entry which is preliminary data.</text>
</comment>
<keyword evidence="4" id="KW-1185">Reference proteome</keyword>
<dbReference type="InterPro" id="IPR051638">
    <property type="entry name" value="CTBP_dehydrogenase"/>
</dbReference>
<gene>
    <name evidence="3" type="ORF">ODALV1_LOCUS23206</name>
</gene>
<protein>
    <recommendedName>
        <fullName evidence="2">D-isomer specific 2-hydroxyacid dehydrogenase NAD-binding domain-containing protein</fullName>
    </recommendedName>
</protein>
<dbReference type="SUPFAM" id="SSF51735">
    <property type="entry name" value="NAD(P)-binding Rossmann-fold domains"/>
    <property type="match status" value="1"/>
</dbReference>
<dbReference type="PANTHER" id="PTHR46029">
    <property type="entry name" value="C-TERMINAL-BINDING PROTEIN"/>
    <property type="match status" value="1"/>
</dbReference>
<evidence type="ECO:0000313" key="4">
    <source>
        <dbReference type="Proteomes" id="UP001642540"/>
    </source>
</evidence>
<dbReference type="Pfam" id="PF02826">
    <property type="entry name" value="2-Hacid_dh_C"/>
    <property type="match status" value="1"/>
</dbReference>
<evidence type="ECO:0000256" key="1">
    <source>
        <dbReference type="SAM" id="MobiDB-lite"/>
    </source>
</evidence>
<organism evidence="3 4">
    <name type="scientific">Orchesella dallaii</name>
    <dbReference type="NCBI Taxonomy" id="48710"/>
    <lineage>
        <taxon>Eukaryota</taxon>
        <taxon>Metazoa</taxon>
        <taxon>Ecdysozoa</taxon>
        <taxon>Arthropoda</taxon>
        <taxon>Hexapoda</taxon>
        <taxon>Collembola</taxon>
        <taxon>Entomobryomorpha</taxon>
        <taxon>Entomobryoidea</taxon>
        <taxon>Orchesellidae</taxon>
        <taxon>Orchesellinae</taxon>
        <taxon>Orchesella</taxon>
    </lineage>
</organism>
<name>A0ABP1RK98_9HEXA</name>
<dbReference type="InterPro" id="IPR006140">
    <property type="entry name" value="D-isomer_DH_NAD-bd"/>
</dbReference>
<accession>A0ABP1RK98</accession>
<feature type="domain" description="D-isomer specific 2-hydroxyacid dehydrogenase NAD-binding" evidence="2">
    <location>
        <begin position="68"/>
        <end position="137"/>
    </location>
</feature>